<dbReference type="InterPro" id="IPR050879">
    <property type="entry name" value="Acyltransferase_3"/>
</dbReference>
<reference evidence="4" key="2">
    <citation type="submission" date="2007-04" db="EMBL/GenBank/DDBJ databases">
        <title>Complete genome sequence of the nitrogen-fixing bacterium Azorhizobium caulinodans ORS571.</title>
        <authorList>
            <person name="Lee K.B."/>
            <person name="Backer P.D."/>
            <person name="Aono T."/>
            <person name="Liu C.T."/>
            <person name="Suzuki S."/>
            <person name="Suzuki T."/>
            <person name="Kaneko T."/>
            <person name="Yamada M."/>
            <person name="Tabata S."/>
            <person name="Kupfer D.M."/>
            <person name="Najar F.Z."/>
            <person name="Wiley G.B."/>
            <person name="Roe B."/>
            <person name="Binnewies T."/>
            <person name="Ussery D."/>
            <person name="Vereecke D."/>
            <person name="Gevers D."/>
            <person name="Holsters M."/>
            <person name="Oyaizu H."/>
        </authorList>
    </citation>
    <scope>NUCLEOTIDE SEQUENCE [LARGE SCALE GENOMIC DNA]</scope>
    <source>
        <strain evidence="4">ATCC 43989 / DSM 5975 / JCM 20966 / LMG 6465 / NBRC 14845 / NCIMB 13405 / ORS 571</strain>
    </source>
</reference>
<dbReference type="GO" id="GO:0016020">
    <property type="term" value="C:membrane"/>
    <property type="evidence" value="ECO:0007669"/>
    <property type="project" value="TreeGrafter"/>
</dbReference>
<evidence type="ECO:0000313" key="4">
    <source>
        <dbReference type="Proteomes" id="UP000000270"/>
    </source>
</evidence>
<feature type="transmembrane region" description="Helical" evidence="1">
    <location>
        <begin position="321"/>
        <end position="338"/>
    </location>
</feature>
<reference evidence="3 4" key="6">
    <citation type="journal article" date="2011" name="Appl. Environ. Microbiol.">
        <title>Involvement of the azorhizobial chromosome partition gene (parA) in the onset of bacteroid differentiation during Sesbania rostrata stem nodule development.</title>
        <authorList>
            <person name="Liu CT."/>
            <person name="Lee KB."/>
            <person name="Wang YS."/>
            <person name="Peng MH."/>
            <person name="Lee KT."/>
            <person name="Suzuki S."/>
            <person name="Suzuki T."/>
            <person name="Oyaizu H."/>
        </authorList>
    </citation>
    <scope>NUCLEOTIDE SEQUENCE [LARGE SCALE GENOMIC DNA]</scope>
    <source>
        <strain evidence="4">ATCC 43989 / DSM 5975 / JCM 20966 / LMG 6465 / NBRC 14845 / NCIMB 13405 / ORS 571</strain>
    </source>
</reference>
<name>A8IK01_AZOC5</name>
<dbReference type="PANTHER" id="PTHR23028:SF131">
    <property type="entry name" value="BLR2367 PROTEIN"/>
    <property type="match status" value="1"/>
</dbReference>
<dbReference type="EMBL" id="AP009384">
    <property type="protein sequence ID" value="BAF86380.1"/>
    <property type="molecule type" value="Genomic_DNA"/>
</dbReference>
<feature type="transmembrane region" description="Helical" evidence="1">
    <location>
        <begin position="122"/>
        <end position="144"/>
    </location>
</feature>
<keyword evidence="4" id="KW-1185">Reference proteome</keyword>
<dbReference type="PANTHER" id="PTHR23028">
    <property type="entry name" value="ACETYLTRANSFERASE"/>
    <property type="match status" value="1"/>
</dbReference>
<accession>A8IK01</accession>
<proteinExistence type="predicted"/>
<keyword evidence="1" id="KW-0812">Transmembrane</keyword>
<keyword evidence="3" id="KW-0808">Transferase</keyword>
<keyword evidence="1" id="KW-0472">Membrane</keyword>
<feature type="transmembrane region" description="Helical" evidence="1">
    <location>
        <begin position="32"/>
        <end position="53"/>
    </location>
</feature>
<feature type="transmembrane region" description="Helical" evidence="1">
    <location>
        <begin position="219"/>
        <end position="235"/>
    </location>
</feature>
<dbReference type="GO" id="GO:0016747">
    <property type="term" value="F:acyltransferase activity, transferring groups other than amino-acyl groups"/>
    <property type="evidence" value="ECO:0007669"/>
    <property type="project" value="InterPro"/>
</dbReference>
<dbReference type="eggNOG" id="COG1835">
    <property type="taxonomic scope" value="Bacteria"/>
</dbReference>
<keyword evidence="3" id="KW-0012">Acyltransferase</keyword>
<dbReference type="RefSeq" id="WP_012168913.1">
    <property type="nucleotide sequence ID" value="NC_009937.1"/>
</dbReference>
<reference evidence="3 4" key="1">
    <citation type="journal article" date="2007" name="Appl. Environ. Microbiol.">
        <title>Rhizobial factors required for stem nodule maturation and maintenance in Sesbania rostrata-Azorhizobium caulinodans ORS571 symbiosis.</title>
        <authorList>
            <person name="Suzuki S."/>
            <person name="Aono T."/>
            <person name="Lee KB."/>
            <person name="Suzuki T."/>
            <person name="Liu CT."/>
            <person name="Miwa H."/>
            <person name="Wakao S."/>
            <person name="Iki T."/>
            <person name="Oyaizu H."/>
        </authorList>
    </citation>
    <scope>NUCLEOTIDE SEQUENCE [LARGE SCALE GENOMIC DNA]</scope>
    <source>
        <strain evidence="4">ATCC 43989 / DSM 5975 / JCM 20966 / LMG 6465 / NBRC 14845 / NCIMB 13405 / ORS 571</strain>
    </source>
</reference>
<feature type="transmembrane region" description="Helical" evidence="1">
    <location>
        <begin position="188"/>
        <end position="207"/>
    </location>
</feature>
<evidence type="ECO:0000313" key="3">
    <source>
        <dbReference type="EMBL" id="BAF86380.1"/>
    </source>
</evidence>
<dbReference type="GO" id="GO:0000271">
    <property type="term" value="P:polysaccharide biosynthetic process"/>
    <property type="evidence" value="ECO:0007669"/>
    <property type="project" value="TreeGrafter"/>
</dbReference>
<evidence type="ECO:0000259" key="2">
    <source>
        <dbReference type="Pfam" id="PF01757"/>
    </source>
</evidence>
<gene>
    <name evidence="3" type="ordered locus">AZC_0382</name>
</gene>
<feature type="transmembrane region" description="Helical" evidence="1">
    <location>
        <begin position="156"/>
        <end position="176"/>
    </location>
</feature>
<keyword evidence="1" id="KW-1133">Transmembrane helix</keyword>
<organism evidence="3 4">
    <name type="scientific">Azorhizobium caulinodans (strain ATCC 43989 / DSM 5975 / JCM 20966 / LMG 6465 / NBRC 14845 / NCIMB 13405 / ORS 571)</name>
    <dbReference type="NCBI Taxonomy" id="438753"/>
    <lineage>
        <taxon>Bacteria</taxon>
        <taxon>Pseudomonadati</taxon>
        <taxon>Pseudomonadota</taxon>
        <taxon>Alphaproteobacteria</taxon>
        <taxon>Hyphomicrobiales</taxon>
        <taxon>Xanthobacteraceae</taxon>
        <taxon>Azorhizobium</taxon>
    </lineage>
</organism>
<feature type="transmembrane region" description="Helical" evidence="1">
    <location>
        <begin position="247"/>
        <end position="270"/>
    </location>
</feature>
<reference evidence="3 4" key="4">
    <citation type="journal article" date="2009" name="Appl. Environ. Microbiol.">
        <title>Comparative genome-wide transcriptional profiling of Azorhizobium caulinodans ORS571 grown under free-living and symbiotic conditions.</title>
        <authorList>
            <person name="Tsukada S."/>
            <person name="Aono T."/>
            <person name="Akiba N."/>
            <person name="Lee KB."/>
            <person name="Liu CT."/>
            <person name="Toyazaki H."/>
            <person name="Oyaizu H."/>
        </authorList>
    </citation>
    <scope>NUCLEOTIDE SEQUENCE [LARGE SCALE GENOMIC DNA]</scope>
    <source>
        <strain evidence="4">ATCC 43989 / DSM 5975 / JCM 20966 / LMG 6465 / NBRC 14845 / NCIMB 13405 / ORS 571</strain>
    </source>
</reference>
<reference evidence="3 4" key="3">
    <citation type="journal article" date="2008" name="BMC Genomics">
        <title>The genome of the versatile nitrogen fixer Azorhizobium caulinodans ORS571.</title>
        <authorList>
            <person name="Lee KB."/>
            <person name="Backer P.D."/>
            <person name="Aono T."/>
            <person name="Liu CT."/>
            <person name="Suzuki S."/>
            <person name="Suzuki T."/>
            <person name="Kaneko T."/>
            <person name="Yamada M."/>
            <person name="Tabata S."/>
            <person name="Kupfer D.M."/>
            <person name="Najar F.Z."/>
            <person name="Wiley G.B."/>
            <person name="Roe B."/>
            <person name="Binnewies T.T."/>
            <person name="Ussery D.W."/>
            <person name="D'Haeze W."/>
            <person name="Herder J.D."/>
            <person name="Gevers D."/>
            <person name="Vereecke D."/>
            <person name="Holsters M."/>
            <person name="Oyaizu H."/>
        </authorList>
    </citation>
    <scope>NUCLEOTIDE SEQUENCE [LARGE SCALE GENOMIC DNA]</scope>
    <source>
        <strain evidence="4">ATCC 43989 / DSM 5975 / JCM 20966 / LMG 6465 / NBRC 14845 / NCIMB 13405 / ORS 571</strain>
    </source>
</reference>
<evidence type="ECO:0000256" key="1">
    <source>
        <dbReference type="SAM" id="Phobius"/>
    </source>
</evidence>
<dbReference type="AlphaFoldDB" id="A8IK01"/>
<reference evidence="3 4" key="5">
    <citation type="journal article" date="2010" name="Appl. Environ. Microbiol.">
        <title>phrR-like gene praR of Azorhizobium caulinodans ORS571 is essential for symbiosis with Sesbania rostrata and is involved in expression of reb genes.</title>
        <authorList>
            <person name="Akiba N."/>
            <person name="Aono T."/>
            <person name="Toyazaki H."/>
            <person name="Sato S."/>
            <person name="Oyaizu H."/>
        </authorList>
    </citation>
    <scope>NUCLEOTIDE SEQUENCE [LARGE SCALE GENOMIC DNA]</scope>
    <source>
        <strain evidence="4">ATCC 43989 / DSM 5975 / JCM 20966 / LMG 6465 / NBRC 14845 / NCIMB 13405 / ORS 571</strain>
    </source>
</reference>
<dbReference type="Pfam" id="PF01757">
    <property type="entry name" value="Acyl_transf_3"/>
    <property type="match status" value="1"/>
</dbReference>
<sequence>MNIPALTGARFFAAAAIVLYHSQLPPFFPADAFWPLDPSGGVPFFFVLSGFVLTLHAEKYRSHLQFMIARLARIWPAYLAAVAFWFALFWPYSRMLIESSGTQVAILVANLAMVQAWVPDRIVYWSINAPSWSVSAEMFFYAVFPAVLWRMRRHGLVWLALLTLAVIAAQMAVWTLFPGVDVLWLGRYNPVIYLPAFAAGVLAGHWFKATGRSPREGTRIQWGALALMLAANMLFKVEWLGALPLPLAMAIAATGAAPAYAALILALGRYDGGPSRWLSRPSIVFLGEISYGLYLFHQLIIRWHTDHLAAFSGVPVWGQYAGIWIAALLISAVCYLLIERPGRRGIVALGASARAALAQKRSGPISDRP</sequence>
<dbReference type="STRING" id="438753.AZC_0382"/>
<feature type="transmembrane region" description="Helical" evidence="1">
    <location>
        <begin position="74"/>
        <end position="92"/>
    </location>
</feature>
<dbReference type="HOGENOM" id="CLU_005679_2_1_5"/>
<protein>
    <submittedName>
        <fullName evidence="3">Putative acyltransferase 3</fullName>
    </submittedName>
</protein>
<dbReference type="Proteomes" id="UP000000270">
    <property type="component" value="Chromosome"/>
</dbReference>
<dbReference type="InterPro" id="IPR002656">
    <property type="entry name" value="Acyl_transf_3_dom"/>
</dbReference>
<dbReference type="KEGG" id="azc:AZC_0382"/>
<feature type="domain" description="Acyltransferase 3" evidence="2">
    <location>
        <begin position="4"/>
        <end position="335"/>
    </location>
</feature>
<feature type="transmembrane region" description="Helical" evidence="1">
    <location>
        <begin position="282"/>
        <end position="301"/>
    </location>
</feature>